<proteinExistence type="predicted"/>
<evidence type="ECO:0000313" key="3">
    <source>
        <dbReference type="Proteomes" id="UP000184543"/>
    </source>
</evidence>
<dbReference type="RefSeq" id="WP_072988367.1">
    <property type="nucleotide sequence ID" value="NZ_FQYU01000001.1"/>
</dbReference>
<protein>
    <recommendedName>
        <fullName evidence="1">3-keto-alpha-glucoside-1,2-lyase/3-keto-2-hydroxy-glucal hydratase domain-containing protein</fullName>
    </recommendedName>
</protein>
<dbReference type="InterPro" id="IPR010496">
    <property type="entry name" value="AL/BT2_dom"/>
</dbReference>
<dbReference type="Gene3D" id="2.60.120.560">
    <property type="entry name" value="Exo-inulinase, domain 1"/>
    <property type="match status" value="1"/>
</dbReference>
<evidence type="ECO:0000259" key="1">
    <source>
        <dbReference type="Pfam" id="PF06439"/>
    </source>
</evidence>
<name>A0A1M6C411_9FLAO</name>
<dbReference type="GO" id="GO:0016787">
    <property type="term" value="F:hydrolase activity"/>
    <property type="evidence" value="ECO:0007669"/>
    <property type="project" value="InterPro"/>
</dbReference>
<accession>A0A1M6C411</accession>
<feature type="domain" description="3-keto-alpha-glucoside-1,2-lyase/3-keto-2-hydroxy-glucal hydratase" evidence="1">
    <location>
        <begin position="44"/>
        <end position="249"/>
    </location>
</feature>
<evidence type="ECO:0000313" key="2">
    <source>
        <dbReference type="EMBL" id="SHI55757.1"/>
    </source>
</evidence>
<dbReference type="OrthoDB" id="9806233at2"/>
<dbReference type="AlphaFoldDB" id="A0A1M6C411"/>
<dbReference type="PROSITE" id="PS51257">
    <property type="entry name" value="PROKAR_LIPOPROTEIN"/>
    <property type="match status" value="1"/>
</dbReference>
<organism evidence="2 3">
    <name type="scientific">Pseudozobellia thermophila</name>
    <dbReference type="NCBI Taxonomy" id="192903"/>
    <lineage>
        <taxon>Bacteria</taxon>
        <taxon>Pseudomonadati</taxon>
        <taxon>Bacteroidota</taxon>
        <taxon>Flavobacteriia</taxon>
        <taxon>Flavobacteriales</taxon>
        <taxon>Flavobacteriaceae</taxon>
        <taxon>Pseudozobellia</taxon>
    </lineage>
</organism>
<gene>
    <name evidence="2" type="ORF">SAMN04488513_101633</name>
</gene>
<reference evidence="3" key="1">
    <citation type="submission" date="2016-11" db="EMBL/GenBank/DDBJ databases">
        <authorList>
            <person name="Varghese N."/>
            <person name="Submissions S."/>
        </authorList>
    </citation>
    <scope>NUCLEOTIDE SEQUENCE [LARGE SCALE GENOMIC DNA]</scope>
    <source>
        <strain evidence="3">DSM 19858</strain>
    </source>
</reference>
<sequence>MRNLTLFAFCALLAFACKDKAEKAQNESEAEPMASAETEMKAEEWTVLFDGTSFDGWKEYQKDGVSENWKIEDGAMVFYPPENRKKGEIFDLVTENEYTDFVLSLDWKISEGGNSGVFWGVNEEAGLGKPYHSGPEVQVLDNERHPDAKNGTTHQAGALYDMVAPSEEVVNPAGEWNTMVITINHKEHKGSVELNGKKIVDFPLANEAWNALVAKSKFADWEHFGKFTTGKLGLQDHGNQVAYRNIKIKEL</sequence>
<dbReference type="EMBL" id="FQYU01000001">
    <property type="protein sequence ID" value="SHI55757.1"/>
    <property type="molecule type" value="Genomic_DNA"/>
</dbReference>
<dbReference type="Pfam" id="PF06439">
    <property type="entry name" value="3keto-disac_hyd"/>
    <property type="match status" value="1"/>
</dbReference>
<dbReference type="STRING" id="192903.SAMN04488513_101633"/>
<dbReference type="Proteomes" id="UP000184543">
    <property type="component" value="Unassembled WGS sequence"/>
</dbReference>
<keyword evidence="3" id="KW-1185">Reference proteome</keyword>